<dbReference type="PROSITE" id="PS51257">
    <property type="entry name" value="PROKAR_LIPOPROTEIN"/>
    <property type="match status" value="1"/>
</dbReference>
<dbReference type="KEGG" id="bvo:Pan97_21150"/>
<feature type="compositionally biased region" description="Polar residues" evidence="1">
    <location>
        <begin position="305"/>
        <end position="347"/>
    </location>
</feature>
<feature type="compositionally biased region" description="Low complexity" evidence="1">
    <location>
        <begin position="105"/>
        <end position="120"/>
    </location>
</feature>
<evidence type="ECO:0000256" key="1">
    <source>
        <dbReference type="SAM" id="MobiDB-lite"/>
    </source>
</evidence>
<proteinExistence type="predicted"/>
<gene>
    <name evidence="2" type="ORF">Pan97_21150</name>
</gene>
<dbReference type="Proteomes" id="UP000318626">
    <property type="component" value="Chromosome"/>
</dbReference>
<dbReference type="EMBL" id="CP036289">
    <property type="protein sequence ID" value="QDU75094.1"/>
    <property type="molecule type" value="Genomic_DNA"/>
</dbReference>
<feature type="region of interest" description="Disordered" evidence="1">
    <location>
        <begin position="168"/>
        <end position="200"/>
    </location>
</feature>
<protein>
    <submittedName>
        <fullName evidence="2">Uncharacterized protein</fullName>
    </submittedName>
</protein>
<dbReference type="OrthoDB" id="288281at2"/>
<feature type="region of interest" description="Disordered" evidence="1">
    <location>
        <begin position="555"/>
        <end position="577"/>
    </location>
</feature>
<feature type="region of interest" description="Disordered" evidence="1">
    <location>
        <begin position="41"/>
        <end position="153"/>
    </location>
</feature>
<feature type="compositionally biased region" description="Polar residues" evidence="1">
    <location>
        <begin position="565"/>
        <end position="577"/>
    </location>
</feature>
<organism evidence="2 3">
    <name type="scientific">Bremerella volcania</name>
    <dbReference type="NCBI Taxonomy" id="2527984"/>
    <lineage>
        <taxon>Bacteria</taxon>
        <taxon>Pseudomonadati</taxon>
        <taxon>Planctomycetota</taxon>
        <taxon>Planctomycetia</taxon>
        <taxon>Pirellulales</taxon>
        <taxon>Pirellulaceae</taxon>
        <taxon>Bremerella</taxon>
    </lineage>
</organism>
<feature type="region of interest" description="Disordered" evidence="1">
    <location>
        <begin position="287"/>
        <end position="368"/>
    </location>
</feature>
<evidence type="ECO:0000313" key="3">
    <source>
        <dbReference type="Proteomes" id="UP000318626"/>
    </source>
</evidence>
<feature type="compositionally biased region" description="Pro residues" evidence="1">
    <location>
        <begin position="180"/>
        <end position="190"/>
    </location>
</feature>
<reference evidence="3" key="1">
    <citation type="submission" date="2019-02" db="EMBL/GenBank/DDBJ databases">
        <title>Deep-cultivation of Planctomycetes and their phenomic and genomic characterization uncovers novel biology.</title>
        <authorList>
            <person name="Wiegand S."/>
            <person name="Jogler M."/>
            <person name="Boedeker C."/>
            <person name="Pinto D."/>
            <person name="Vollmers J."/>
            <person name="Rivas-Marin E."/>
            <person name="Kohn T."/>
            <person name="Peeters S.H."/>
            <person name="Heuer A."/>
            <person name="Rast P."/>
            <person name="Oberbeckmann S."/>
            <person name="Bunk B."/>
            <person name="Jeske O."/>
            <person name="Meyerdierks A."/>
            <person name="Storesund J.E."/>
            <person name="Kallscheuer N."/>
            <person name="Luecker S."/>
            <person name="Lage O.M."/>
            <person name="Pohl T."/>
            <person name="Merkel B.J."/>
            <person name="Hornburger P."/>
            <person name="Mueller R.-W."/>
            <person name="Bruemmer F."/>
            <person name="Labrenz M."/>
            <person name="Spormann A.M."/>
            <person name="Op den Camp H."/>
            <person name="Overmann J."/>
            <person name="Amann R."/>
            <person name="Jetten M.S.M."/>
            <person name="Mascher T."/>
            <person name="Medema M.H."/>
            <person name="Devos D.P."/>
            <person name="Kaster A.-K."/>
            <person name="Ovreas L."/>
            <person name="Rohde M."/>
            <person name="Galperin M.Y."/>
            <person name="Jogler C."/>
        </authorList>
    </citation>
    <scope>NUCLEOTIDE SEQUENCE [LARGE SCALE GENOMIC DNA]</scope>
    <source>
        <strain evidence="3">Pan97</strain>
    </source>
</reference>
<accession>A0A518C7B3</accession>
<dbReference type="AlphaFoldDB" id="A0A518C7B3"/>
<evidence type="ECO:0000313" key="2">
    <source>
        <dbReference type="EMBL" id="QDU75094.1"/>
    </source>
</evidence>
<feature type="compositionally biased region" description="Polar residues" evidence="1">
    <location>
        <begin position="483"/>
        <end position="495"/>
    </location>
</feature>
<keyword evidence="3" id="KW-1185">Reference proteome</keyword>
<feature type="region of interest" description="Disordered" evidence="1">
    <location>
        <begin position="464"/>
        <end position="501"/>
    </location>
</feature>
<feature type="region of interest" description="Disordered" evidence="1">
    <location>
        <begin position="255"/>
        <end position="275"/>
    </location>
</feature>
<sequence>MPASFRPNLFATLTLATTVSMTGCIFPFTRSSDSKLTELVTEEPLPQPKQQVAAAPKPEADKKMPPFARFLGGMFGGQDTTQAEPEPDPINLNAPEPTQQVAEVPTQTPAPQPSAIQPAQDLVQKTPQTPIFNPPANQMPVIVTPETNPMADKPDVVSQFTQKATQLIESPRPEVVVQPMPTPQVQPQPQPTSEVAPAAQVAKTTPVKLGDEALAAHARSPWGERKLLDMAKANSSTSTTTLEHSLELALETVRRERLGEGPAPAVETTKPQPEMTVQADVEKETLAPAATESALPPMKVAANPLRSSNTRTDWSGSSLRDSQPQTIVNNTVSKYPQTDSKWSQKLEPTQPAPEEVAKQEGPAAEPQVTVNPYAKTVGEAITATQTLGPQLVDNSAATTKTADAEPQTTDDIHFQSSLLSKLQAANRQAKWDFDTTPQQPEPAAEVATMPENAMPKIVDNEAVQPELPLVSASEPEPAPTPTVQPKTTINPSVAQVETKDEPQEIKPFIIAEPSRAAPVHRGLIRAAEPQPLVMENQDGNWQNVAPKQLPKLAPVVRASDYQRPTAPSSGSKTYIVN</sequence>
<name>A0A518C7B3_9BACT</name>
<dbReference type="RefSeq" id="WP_144972215.1">
    <property type="nucleotide sequence ID" value="NZ_CP036289.1"/>
</dbReference>